<sequence length="180" mass="20686">RRRVSERQKELVSISKTIEHCQHRLAYHHEKLGQLTADTFILRNLVYPSLIRYHRWRIGYHGEKQLGLYPVAHRYRSNIDRANRDLRFLYENDEKLRLGEFFIIGRRAFEAALGGVNLMSLNVEDIPEGVSISVGALKALKAAFGPNGAVAQRNEVLRMIYPIREDADDNELGYAALGHC</sequence>
<comment type="caution">
    <text evidence="1">The sequence shown here is derived from an EMBL/GenBank/DDBJ whole genome shotgun (WGS) entry which is preliminary data.</text>
</comment>
<dbReference type="EMBL" id="JANBVB010000093">
    <property type="protein sequence ID" value="KAJ2897816.1"/>
    <property type="molecule type" value="Genomic_DNA"/>
</dbReference>
<evidence type="ECO:0000313" key="2">
    <source>
        <dbReference type="Proteomes" id="UP001139981"/>
    </source>
</evidence>
<feature type="non-terminal residue" evidence="1">
    <location>
        <position position="1"/>
    </location>
</feature>
<dbReference type="Proteomes" id="UP001139981">
    <property type="component" value="Unassembled WGS sequence"/>
</dbReference>
<organism evidence="1 2">
    <name type="scientific">Coemansia aciculifera</name>
    <dbReference type="NCBI Taxonomy" id="417176"/>
    <lineage>
        <taxon>Eukaryota</taxon>
        <taxon>Fungi</taxon>
        <taxon>Fungi incertae sedis</taxon>
        <taxon>Zoopagomycota</taxon>
        <taxon>Kickxellomycotina</taxon>
        <taxon>Kickxellomycetes</taxon>
        <taxon>Kickxellales</taxon>
        <taxon>Kickxellaceae</taxon>
        <taxon>Coemansia</taxon>
    </lineage>
</organism>
<name>A0ACC1M6A9_9FUNG</name>
<gene>
    <name evidence="1" type="ORF">IWW38_001595</name>
</gene>
<protein>
    <submittedName>
        <fullName evidence="1">Uncharacterized protein</fullName>
    </submittedName>
</protein>
<keyword evidence="2" id="KW-1185">Reference proteome</keyword>
<accession>A0ACC1M6A9</accession>
<proteinExistence type="predicted"/>
<evidence type="ECO:0000313" key="1">
    <source>
        <dbReference type="EMBL" id="KAJ2897816.1"/>
    </source>
</evidence>
<reference evidence="1" key="1">
    <citation type="submission" date="2022-07" db="EMBL/GenBank/DDBJ databases">
        <title>Phylogenomic reconstructions and comparative analyses of Kickxellomycotina fungi.</title>
        <authorList>
            <person name="Reynolds N.K."/>
            <person name="Stajich J.E."/>
            <person name="Barry K."/>
            <person name="Grigoriev I.V."/>
            <person name="Crous P."/>
            <person name="Smith M.E."/>
        </authorList>
    </citation>
    <scope>NUCLEOTIDE SEQUENCE</scope>
    <source>
        <strain evidence="1">CBS 190363</strain>
    </source>
</reference>